<comment type="caution">
    <text evidence="2">The sequence shown here is derived from an EMBL/GenBank/DDBJ whole genome shotgun (WGS) entry which is preliminary data.</text>
</comment>
<name>A0A6N7XMQ4_9FIRM</name>
<dbReference type="EMBL" id="VUNA01000021">
    <property type="protein sequence ID" value="MST71335.1"/>
    <property type="molecule type" value="Genomic_DNA"/>
</dbReference>
<gene>
    <name evidence="2" type="ORF">FYJ65_08455</name>
</gene>
<keyword evidence="1" id="KW-0472">Membrane</keyword>
<keyword evidence="1" id="KW-1133">Transmembrane helix</keyword>
<keyword evidence="3" id="KW-1185">Reference proteome</keyword>
<proteinExistence type="predicted"/>
<feature type="transmembrane region" description="Helical" evidence="1">
    <location>
        <begin position="25"/>
        <end position="53"/>
    </location>
</feature>
<reference evidence="2 3" key="1">
    <citation type="submission" date="2019-08" db="EMBL/GenBank/DDBJ databases">
        <title>In-depth cultivation of the pig gut microbiome towards novel bacterial diversity and tailored functional studies.</title>
        <authorList>
            <person name="Wylensek D."/>
            <person name="Hitch T.C.A."/>
            <person name="Clavel T."/>
        </authorList>
    </citation>
    <scope>NUCLEOTIDE SEQUENCE [LARGE SCALE GENOMIC DNA]</scope>
    <source>
        <strain evidence="2 3">WCA-MUC-591-APC-4B</strain>
    </source>
</reference>
<evidence type="ECO:0000313" key="3">
    <source>
        <dbReference type="Proteomes" id="UP000469424"/>
    </source>
</evidence>
<feature type="transmembrane region" description="Helical" evidence="1">
    <location>
        <begin position="73"/>
        <end position="92"/>
    </location>
</feature>
<evidence type="ECO:0000256" key="1">
    <source>
        <dbReference type="SAM" id="Phobius"/>
    </source>
</evidence>
<accession>A0A6N7XMQ4</accession>
<sequence length="111" mass="12575">MPIFGIALIYFTIWKKKDVQGTYRFVSYMSFGVSLFMVAVMVFSICFFDPTFYNADLQVVKNSAGQALTFPRLLIAPLVLAGVLMLVSGNNVRKIMPERKAEKKLREQGKL</sequence>
<keyword evidence="1" id="KW-0812">Transmembrane</keyword>
<evidence type="ECO:0000313" key="2">
    <source>
        <dbReference type="EMBL" id="MST71335.1"/>
    </source>
</evidence>
<dbReference type="Proteomes" id="UP000469424">
    <property type="component" value="Unassembled WGS sequence"/>
</dbReference>
<organism evidence="2 3">
    <name type="scientific">Mogibacterium kristiansenii</name>
    <dbReference type="NCBI Taxonomy" id="2606708"/>
    <lineage>
        <taxon>Bacteria</taxon>
        <taxon>Bacillati</taxon>
        <taxon>Bacillota</taxon>
        <taxon>Clostridia</taxon>
        <taxon>Peptostreptococcales</taxon>
        <taxon>Anaerovoracaceae</taxon>
        <taxon>Mogibacterium</taxon>
    </lineage>
</organism>
<protein>
    <submittedName>
        <fullName evidence="2">Uncharacterized protein</fullName>
    </submittedName>
</protein>
<dbReference type="AlphaFoldDB" id="A0A6N7XMQ4"/>